<keyword evidence="6" id="KW-1185">Reference proteome</keyword>
<dbReference type="PANTHER" id="PTHR11361:SF34">
    <property type="entry name" value="DNA MISMATCH REPAIR PROTEIN MSH1, MITOCHONDRIAL"/>
    <property type="match status" value="1"/>
</dbReference>
<organism evidence="5 6">
    <name type="scientific">Hafnia psychrotolerans</name>
    <dbReference type="NCBI Taxonomy" id="1477018"/>
    <lineage>
        <taxon>Bacteria</taxon>
        <taxon>Pseudomonadati</taxon>
        <taxon>Pseudomonadota</taxon>
        <taxon>Gammaproteobacteria</taxon>
        <taxon>Enterobacterales</taxon>
        <taxon>Hafniaceae</taxon>
        <taxon>Hafnia</taxon>
    </lineage>
</organism>
<evidence type="ECO:0000256" key="3">
    <source>
        <dbReference type="ARBA" id="ARBA00023125"/>
    </source>
</evidence>
<dbReference type="EMBL" id="BMFZ01000004">
    <property type="protein sequence ID" value="GGA44764.1"/>
    <property type="molecule type" value="Genomic_DNA"/>
</dbReference>
<evidence type="ECO:0000313" key="5">
    <source>
        <dbReference type="EMBL" id="GGA44764.1"/>
    </source>
</evidence>
<name>A0ABQ1GJP7_9GAMM</name>
<keyword evidence="2" id="KW-0067">ATP-binding</keyword>
<evidence type="ECO:0000313" key="6">
    <source>
        <dbReference type="Proteomes" id="UP000627464"/>
    </source>
</evidence>
<evidence type="ECO:0000256" key="2">
    <source>
        <dbReference type="ARBA" id="ARBA00022840"/>
    </source>
</evidence>
<gene>
    <name evidence="5" type="ORF">GCM10011328_19860</name>
</gene>
<dbReference type="InterPro" id="IPR027417">
    <property type="entry name" value="P-loop_NTPase"/>
</dbReference>
<keyword evidence="1" id="KW-0547">Nucleotide-binding</keyword>
<dbReference type="Pfam" id="PF00488">
    <property type="entry name" value="MutS_V"/>
    <property type="match status" value="1"/>
</dbReference>
<feature type="domain" description="DNA mismatch repair proteins mutS family" evidence="4">
    <location>
        <begin position="331"/>
        <end position="504"/>
    </location>
</feature>
<dbReference type="Proteomes" id="UP000627464">
    <property type="component" value="Unassembled WGS sequence"/>
</dbReference>
<dbReference type="SUPFAM" id="SSF52540">
    <property type="entry name" value="P-loop containing nucleoside triphosphate hydrolases"/>
    <property type="match status" value="1"/>
</dbReference>
<comment type="caution">
    <text evidence="5">The sequence shown here is derived from an EMBL/GenBank/DDBJ whole genome shotgun (WGS) entry which is preliminary data.</text>
</comment>
<reference evidence="6" key="1">
    <citation type="journal article" date="2019" name="Int. J. Syst. Evol. Microbiol.">
        <title>The Global Catalogue of Microorganisms (GCM) 10K type strain sequencing project: providing services to taxonomists for standard genome sequencing and annotation.</title>
        <authorList>
            <consortium name="The Broad Institute Genomics Platform"/>
            <consortium name="The Broad Institute Genome Sequencing Center for Infectious Disease"/>
            <person name="Wu L."/>
            <person name="Ma J."/>
        </authorList>
    </citation>
    <scope>NUCLEOTIDE SEQUENCE [LARGE SCALE GENOMIC DNA]</scope>
    <source>
        <strain evidence="6">CGMCC 1.12806</strain>
    </source>
</reference>
<protein>
    <recommendedName>
        <fullName evidence="4">DNA mismatch repair proteins mutS family domain-containing protein</fullName>
    </recommendedName>
</protein>
<evidence type="ECO:0000259" key="4">
    <source>
        <dbReference type="SMART" id="SM00534"/>
    </source>
</evidence>
<dbReference type="InterPro" id="IPR000432">
    <property type="entry name" value="DNA_mismatch_repair_MutS_C"/>
</dbReference>
<proteinExistence type="predicted"/>
<sequence length="512" mass="59254">MSFTSILFVESTERERDYNLSMNAPECFVDLNLDRVVSAITQGRDEYDINAFFFSPLKNVEDISYRQEVIQDVAKKEVYATLIAYSTHMRTIREILSKKENMFYHFQKRRWELDCIILYTNAISELCARLNEFPVESRGMLNFKSYINEYNHGEIFQKLHANACLVKNRLEEIKYSTKINGNTIIVERYCQEIDYSDKIINLFSKFKQRDVRVELDFKSNDSGINHVEAQILDCVAKLFHSEFDVLNTFIANHPDYVDSTLTKFEREIQFYLAYIEYIQKFQKELPFCIPTVTREKKGISVSKAFDLALADAVIESNRKVICNEFYLQDNERILVVSGPNQGGKTTFARMVGQLHYLALLGVFVPAEEAKLYLTDRIFTHFEKSENIHNLRGKLYDDLVRIKVILDSATSRSLIIMNEIFTSTSTQDAVYLGTRIMEKILALDALCVCVTFIDELTHLNCSIVSMMSTVGSNDCALRTYQVIRKPADGVAYSTTLVEKYSLTYDKIKERLGR</sequence>
<dbReference type="Gene3D" id="3.40.50.300">
    <property type="entry name" value="P-loop containing nucleotide triphosphate hydrolases"/>
    <property type="match status" value="1"/>
</dbReference>
<dbReference type="RefSeq" id="WP_188473091.1">
    <property type="nucleotide sequence ID" value="NZ_BMFZ01000004.1"/>
</dbReference>
<keyword evidence="3" id="KW-0238">DNA-binding</keyword>
<evidence type="ECO:0000256" key="1">
    <source>
        <dbReference type="ARBA" id="ARBA00022741"/>
    </source>
</evidence>
<dbReference type="InterPro" id="IPR045076">
    <property type="entry name" value="MutS"/>
</dbReference>
<accession>A0ABQ1GJP7</accession>
<dbReference type="PANTHER" id="PTHR11361">
    <property type="entry name" value="DNA MISMATCH REPAIR PROTEIN MUTS FAMILY MEMBER"/>
    <property type="match status" value="1"/>
</dbReference>
<dbReference type="SMART" id="SM00534">
    <property type="entry name" value="MUTSac"/>
    <property type="match status" value="1"/>
</dbReference>